<feature type="transmembrane region" description="Helical" evidence="1">
    <location>
        <begin position="503"/>
        <end position="529"/>
    </location>
</feature>
<keyword evidence="1" id="KW-1133">Transmembrane helix</keyword>
<keyword evidence="1" id="KW-0472">Membrane</keyword>
<feature type="transmembrane region" description="Helical" evidence="1">
    <location>
        <begin position="463"/>
        <end position="483"/>
    </location>
</feature>
<dbReference type="Gene3D" id="1.25.40.20">
    <property type="entry name" value="Ankyrin repeat-containing domain"/>
    <property type="match status" value="2"/>
</dbReference>
<evidence type="ECO:0000313" key="4">
    <source>
        <dbReference type="Proteomes" id="UP000237000"/>
    </source>
</evidence>
<feature type="domain" description="PGG" evidence="2">
    <location>
        <begin position="459"/>
        <end position="568"/>
    </location>
</feature>
<proteinExistence type="predicted"/>
<evidence type="ECO:0000259" key="2">
    <source>
        <dbReference type="Pfam" id="PF13962"/>
    </source>
</evidence>
<dbReference type="InterPro" id="IPR002110">
    <property type="entry name" value="Ankyrin_rpt"/>
</dbReference>
<dbReference type="SUPFAM" id="SSF140860">
    <property type="entry name" value="Pseudo ankyrin repeat-like"/>
    <property type="match status" value="1"/>
</dbReference>
<reference evidence="4" key="1">
    <citation type="submission" date="2016-06" db="EMBL/GenBank/DDBJ databases">
        <title>Parallel loss of symbiosis genes in relatives of nitrogen-fixing non-legume Parasponia.</title>
        <authorList>
            <person name="Van Velzen R."/>
            <person name="Holmer R."/>
            <person name="Bu F."/>
            <person name="Rutten L."/>
            <person name="Van Zeijl A."/>
            <person name="Liu W."/>
            <person name="Santuari L."/>
            <person name="Cao Q."/>
            <person name="Sharma T."/>
            <person name="Shen D."/>
            <person name="Roswanjaya Y."/>
            <person name="Wardhani T."/>
            <person name="Kalhor M.S."/>
            <person name="Jansen J."/>
            <person name="Van den Hoogen J."/>
            <person name="Gungor B."/>
            <person name="Hartog M."/>
            <person name="Hontelez J."/>
            <person name="Verver J."/>
            <person name="Yang W.-C."/>
            <person name="Schijlen E."/>
            <person name="Repin R."/>
            <person name="Schilthuizen M."/>
            <person name="Schranz E."/>
            <person name="Heidstra R."/>
            <person name="Miyata K."/>
            <person name="Fedorova E."/>
            <person name="Kohlen W."/>
            <person name="Bisseling T."/>
            <person name="Smit S."/>
            <person name="Geurts R."/>
        </authorList>
    </citation>
    <scope>NUCLEOTIDE SEQUENCE [LARGE SCALE GENOMIC DNA]</scope>
    <source>
        <strain evidence="4">cv. RG33-2</strain>
    </source>
</reference>
<dbReference type="GO" id="GO:0016020">
    <property type="term" value="C:membrane"/>
    <property type="evidence" value="ECO:0007669"/>
    <property type="project" value="TreeGrafter"/>
</dbReference>
<dbReference type="InterPro" id="IPR026961">
    <property type="entry name" value="PGG_dom"/>
</dbReference>
<evidence type="ECO:0000313" key="3">
    <source>
        <dbReference type="EMBL" id="PON78912.1"/>
    </source>
</evidence>
<comment type="caution">
    <text evidence="3">The sequence shown here is derived from an EMBL/GenBank/DDBJ whole genome shotgun (WGS) entry which is preliminary data.</text>
</comment>
<protein>
    <submittedName>
        <fullName evidence="3">Transmembrane protein</fullName>
    </submittedName>
</protein>
<dbReference type="InParanoid" id="A0A2P5E042"/>
<dbReference type="SUPFAM" id="SSF48403">
    <property type="entry name" value="Ankyrin repeat"/>
    <property type="match status" value="1"/>
</dbReference>
<dbReference type="FunCoup" id="A0A2P5E042">
    <property type="interactions" value="121"/>
</dbReference>
<dbReference type="PANTHER" id="PTHR24177:SF356">
    <property type="entry name" value="ANKYRIN REPEAT PLANT-LIKE PROTEIN"/>
    <property type="match status" value="1"/>
</dbReference>
<accession>A0A2P5E042</accession>
<keyword evidence="1 3" id="KW-0812">Transmembrane</keyword>
<keyword evidence="4" id="KW-1185">Reference proteome</keyword>
<dbReference type="SMART" id="SM00248">
    <property type="entry name" value="ANK"/>
    <property type="match status" value="4"/>
</dbReference>
<evidence type="ECO:0000256" key="1">
    <source>
        <dbReference type="SAM" id="Phobius"/>
    </source>
</evidence>
<dbReference type="Pfam" id="PF13962">
    <property type="entry name" value="PGG"/>
    <property type="match status" value="1"/>
</dbReference>
<dbReference type="Proteomes" id="UP000237000">
    <property type="component" value="Unassembled WGS sequence"/>
</dbReference>
<gene>
    <name evidence="3" type="ORF">TorRG33x02_236900</name>
</gene>
<dbReference type="EMBL" id="JXTC01000238">
    <property type="protein sequence ID" value="PON78912.1"/>
    <property type="molecule type" value="Genomic_DNA"/>
</dbReference>
<dbReference type="InterPro" id="IPR036770">
    <property type="entry name" value="Ankyrin_rpt-contain_sf"/>
</dbReference>
<dbReference type="PANTHER" id="PTHR24177">
    <property type="entry name" value="CASKIN"/>
    <property type="match status" value="1"/>
</dbReference>
<organism evidence="3 4">
    <name type="scientific">Trema orientale</name>
    <name type="common">Charcoal tree</name>
    <name type="synonym">Celtis orientalis</name>
    <dbReference type="NCBI Taxonomy" id="63057"/>
    <lineage>
        <taxon>Eukaryota</taxon>
        <taxon>Viridiplantae</taxon>
        <taxon>Streptophyta</taxon>
        <taxon>Embryophyta</taxon>
        <taxon>Tracheophyta</taxon>
        <taxon>Spermatophyta</taxon>
        <taxon>Magnoliopsida</taxon>
        <taxon>eudicotyledons</taxon>
        <taxon>Gunneridae</taxon>
        <taxon>Pentapetalae</taxon>
        <taxon>rosids</taxon>
        <taxon>fabids</taxon>
        <taxon>Rosales</taxon>
        <taxon>Cannabaceae</taxon>
        <taxon>Trema</taxon>
    </lineage>
</organism>
<sequence length="623" mass="69945">MAGTEYNSTSVLHIHGEQGTEMVNQINIAPASNGHAHIIDIDNIGSADQPRYPSSDHLLRDDGNAREKYLSLGVTLYKAALRGDWDTAKGILNQDRSLLTASISKEGGQTVLHLAAGTKHVHFVKELVEMMDKKDLEVQDLKGNTAFCFAVWSETEKAVAEIMLQKNENLATIRGGQGMTPLYMAAMFGRSEMASCLYSKKRVVDSFEEKDRNGIFFTCINTGLYDLALKILKVHPSLATERDKDNKTALHLLAQTPSAFDNESPKGWTKLLNSYFDFGFKRNSKQSQALELVRFLWNHVLHLGHDTTMDLIRNPTKLLFDATKLGNFEFLAELISSYPDLLWETNDENQSIIHVAVLYRHANIFNLIHEIGSIKDLLATYQDEDGNNILHLAAKLAPLERLNIVSGAALQMQQELLWFEEVKKLVQPPDEKAKNKEGKRPEELFIAEHKNLLKDGEVWMKKTAESCTFVATLIATVVFAAAFTLPGAHNNDGTPMHLQNTSFLIFVLSDGFALLNSIVALVVFLSILISRYREYDFLKRLPLKLMIGLTTLFFSMIAMMIAFSFTFIIAYHHGLKWVPLLISMLAIVPIALFAILKFPLVLDTFSSTYCSGTLFQPSRHMLD</sequence>
<feature type="transmembrane region" description="Helical" evidence="1">
    <location>
        <begin position="577"/>
        <end position="596"/>
    </location>
</feature>
<name>A0A2P5E042_TREOI</name>
<feature type="transmembrane region" description="Helical" evidence="1">
    <location>
        <begin position="541"/>
        <end position="571"/>
    </location>
</feature>
<dbReference type="STRING" id="63057.A0A2P5E042"/>
<dbReference type="AlphaFoldDB" id="A0A2P5E042"/>
<dbReference type="Pfam" id="PF12796">
    <property type="entry name" value="Ank_2"/>
    <property type="match status" value="1"/>
</dbReference>
<dbReference type="OrthoDB" id="1921232at2759"/>